<reference evidence="1 2" key="1">
    <citation type="submission" date="2012-05" db="EMBL/GenBank/DDBJ databases">
        <title>Finished chromosome of genome of Oscillatoria sp. PCC 7112.</title>
        <authorList>
            <consortium name="US DOE Joint Genome Institute"/>
            <person name="Gugger M."/>
            <person name="Coursin T."/>
            <person name="Rippka R."/>
            <person name="Tandeau De Marsac N."/>
            <person name="Huntemann M."/>
            <person name="Wei C.-L."/>
            <person name="Han J."/>
            <person name="Detter J.C."/>
            <person name="Han C."/>
            <person name="Tapia R."/>
            <person name="Davenport K."/>
            <person name="Daligault H."/>
            <person name="Erkkila T."/>
            <person name="Gu W."/>
            <person name="Munk A.C.C."/>
            <person name="Teshima H."/>
            <person name="Xu Y."/>
            <person name="Chain P."/>
            <person name="Chen A."/>
            <person name="Krypides N."/>
            <person name="Mavromatis K."/>
            <person name="Markowitz V."/>
            <person name="Szeto E."/>
            <person name="Ivanova N."/>
            <person name="Mikhailova N."/>
            <person name="Ovchinnikova G."/>
            <person name="Pagani I."/>
            <person name="Pati A."/>
            <person name="Goodwin L."/>
            <person name="Peters L."/>
            <person name="Pitluck S."/>
            <person name="Woyke T."/>
            <person name="Kerfeld C."/>
        </authorList>
    </citation>
    <scope>NUCLEOTIDE SEQUENCE [LARGE SCALE GENOMIC DNA]</scope>
    <source>
        <strain evidence="1 2">PCC 7112</strain>
    </source>
</reference>
<accession>K9VPL6</accession>
<dbReference type="KEGG" id="oni:Osc7112_5672"/>
<protein>
    <submittedName>
        <fullName evidence="1">Uncharacterized protein</fullName>
    </submittedName>
</protein>
<dbReference type="AlphaFoldDB" id="K9VPL6"/>
<organism evidence="1 2">
    <name type="scientific">Phormidium nigroviride PCC 7112</name>
    <dbReference type="NCBI Taxonomy" id="179408"/>
    <lineage>
        <taxon>Bacteria</taxon>
        <taxon>Bacillati</taxon>
        <taxon>Cyanobacteriota</taxon>
        <taxon>Cyanophyceae</taxon>
        <taxon>Oscillatoriophycideae</taxon>
        <taxon>Oscillatoriales</taxon>
        <taxon>Oscillatoriaceae</taxon>
        <taxon>Phormidium</taxon>
    </lineage>
</organism>
<keyword evidence="2" id="KW-1185">Reference proteome</keyword>
<dbReference type="EMBL" id="CP003614">
    <property type="protein sequence ID" value="AFZ09886.1"/>
    <property type="molecule type" value="Genomic_DNA"/>
</dbReference>
<sequence length="35" mass="4034">MMEMMEMMEPRGTMKVKQGNSQPLYTLSLLVAEVE</sequence>
<dbReference type="Proteomes" id="UP000010478">
    <property type="component" value="Chromosome"/>
</dbReference>
<gene>
    <name evidence="1" type="ORF">Osc7112_5672</name>
</gene>
<evidence type="ECO:0000313" key="1">
    <source>
        <dbReference type="EMBL" id="AFZ09886.1"/>
    </source>
</evidence>
<name>K9VPL6_9CYAN</name>
<dbReference type="HOGENOM" id="CLU_3366190_0_0_3"/>
<evidence type="ECO:0000313" key="2">
    <source>
        <dbReference type="Proteomes" id="UP000010478"/>
    </source>
</evidence>
<proteinExistence type="predicted"/>